<dbReference type="AlphaFoldDB" id="A0A8K0X2P4"/>
<feature type="compositionally biased region" description="Basic and acidic residues" evidence="3">
    <location>
        <begin position="532"/>
        <end position="545"/>
    </location>
</feature>
<evidence type="ECO:0000256" key="3">
    <source>
        <dbReference type="SAM" id="MobiDB-lite"/>
    </source>
</evidence>
<dbReference type="PANTHER" id="PTHR47775:SF1">
    <property type="entry name" value="BUD SITE SELECTION PROTEIN 14"/>
    <property type="match status" value="1"/>
</dbReference>
<feature type="compositionally biased region" description="Acidic residues" evidence="3">
    <location>
        <begin position="825"/>
        <end position="834"/>
    </location>
</feature>
<dbReference type="PANTHER" id="PTHR47775">
    <property type="entry name" value="BUD SITE SELECTION PROTEIN 14"/>
    <property type="match status" value="1"/>
</dbReference>
<feature type="compositionally biased region" description="Polar residues" evidence="3">
    <location>
        <begin position="582"/>
        <end position="593"/>
    </location>
</feature>
<dbReference type="GO" id="GO:0051286">
    <property type="term" value="C:cell tip"/>
    <property type="evidence" value="ECO:0007669"/>
    <property type="project" value="TreeGrafter"/>
</dbReference>
<dbReference type="SMART" id="SM00326">
    <property type="entry name" value="SH3"/>
    <property type="match status" value="1"/>
</dbReference>
<feature type="region of interest" description="Disordered" evidence="3">
    <location>
        <begin position="496"/>
        <end position="973"/>
    </location>
</feature>
<feature type="compositionally biased region" description="Basic and acidic residues" evidence="3">
    <location>
        <begin position="594"/>
        <end position="604"/>
    </location>
</feature>
<proteinExistence type="predicted"/>
<evidence type="ECO:0000259" key="4">
    <source>
        <dbReference type="PROSITE" id="PS50002"/>
    </source>
</evidence>
<dbReference type="GO" id="GO:0030950">
    <property type="term" value="P:establishment or maintenance of actin cytoskeleton polarity"/>
    <property type="evidence" value="ECO:0007669"/>
    <property type="project" value="TreeGrafter"/>
</dbReference>
<feature type="compositionally biased region" description="Low complexity" evidence="3">
    <location>
        <begin position="958"/>
        <end position="973"/>
    </location>
</feature>
<dbReference type="InterPro" id="IPR053039">
    <property type="entry name" value="Polarity_Bud-Selection_Reg"/>
</dbReference>
<feature type="compositionally biased region" description="Low complexity" evidence="3">
    <location>
        <begin position="516"/>
        <end position="528"/>
    </location>
</feature>
<feature type="compositionally biased region" description="Polar residues" evidence="3">
    <location>
        <begin position="903"/>
        <end position="915"/>
    </location>
</feature>
<evidence type="ECO:0000313" key="5">
    <source>
        <dbReference type="EMBL" id="KAH7361827.1"/>
    </source>
</evidence>
<accession>A0A8K0X2P4</accession>
<feature type="compositionally biased region" description="Basic and acidic residues" evidence="3">
    <location>
        <begin position="563"/>
        <end position="581"/>
    </location>
</feature>
<feature type="region of interest" description="Disordered" evidence="3">
    <location>
        <begin position="1"/>
        <end position="243"/>
    </location>
</feature>
<gene>
    <name evidence="5" type="ORF">B0T11DRAFT_351706</name>
</gene>
<feature type="compositionally biased region" description="Polar residues" evidence="3">
    <location>
        <begin position="701"/>
        <end position="711"/>
    </location>
</feature>
<feature type="compositionally biased region" description="Basic and acidic residues" evidence="3">
    <location>
        <begin position="624"/>
        <end position="649"/>
    </location>
</feature>
<keyword evidence="6" id="KW-1185">Reference proteome</keyword>
<dbReference type="EMBL" id="JAGPXD010000003">
    <property type="protein sequence ID" value="KAH7361827.1"/>
    <property type="molecule type" value="Genomic_DNA"/>
</dbReference>
<keyword evidence="1 2" id="KW-0728">SH3 domain</keyword>
<feature type="compositionally biased region" description="Basic and acidic residues" evidence="3">
    <location>
        <begin position="802"/>
        <end position="813"/>
    </location>
</feature>
<evidence type="ECO:0000256" key="2">
    <source>
        <dbReference type="PROSITE-ProRule" id="PRU00192"/>
    </source>
</evidence>
<dbReference type="GO" id="GO:0015630">
    <property type="term" value="C:microtubule cytoskeleton"/>
    <property type="evidence" value="ECO:0007669"/>
    <property type="project" value="TreeGrafter"/>
</dbReference>
<protein>
    <recommendedName>
        <fullName evidence="4">SH3 domain-containing protein</fullName>
    </recommendedName>
</protein>
<reference evidence="5" key="1">
    <citation type="journal article" date="2021" name="Nat. Commun.">
        <title>Genetic determinants of endophytism in the Arabidopsis root mycobiome.</title>
        <authorList>
            <person name="Mesny F."/>
            <person name="Miyauchi S."/>
            <person name="Thiergart T."/>
            <person name="Pickel B."/>
            <person name="Atanasova L."/>
            <person name="Karlsson M."/>
            <person name="Huettel B."/>
            <person name="Barry K.W."/>
            <person name="Haridas S."/>
            <person name="Chen C."/>
            <person name="Bauer D."/>
            <person name="Andreopoulos W."/>
            <person name="Pangilinan J."/>
            <person name="LaButti K."/>
            <person name="Riley R."/>
            <person name="Lipzen A."/>
            <person name="Clum A."/>
            <person name="Drula E."/>
            <person name="Henrissat B."/>
            <person name="Kohler A."/>
            <person name="Grigoriev I.V."/>
            <person name="Martin F.M."/>
            <person name="Hacquard S."/>
        </authorList>
    </citation>
    <scope>NUCLEOTIDE SEQUENCE</scope>
    <source>
        <strain evidence="5">MPI-CAGE-AT-0016</strain>
    </source>
</reference>
<feature type="compositionally biased region" description="Basic and acidic residues" evidence="3">
    <location>
        <begin position="503"/>
        <end position="515"/>
    </location>
</feature>
<dbReference type="GO" id="GO:0008104">
    <property type="term" value="P:intracellular protein localization"/>
    <property type="evidence" value="ECO:0007669"/>
    <property type="project" value="TreeGrafter"/>
</dbReference>
<feature type="compositionally biased region" description="Acidic residues" evidence="3">
    <location>
        <begin position="924"/>
        <end position="935"/>
    </location>
</feature>
<dbReference type="OrthoDB" id="196165at2759"/>
<evidence type="ECO:0000256" key="1">
    <source>
        <dbReference type="ARBA" id="ARBA00022443"/>
    </source>
</evidence>
<feature type="compositionally biased region" description="Low complexity" evidence="3">
    <location>
        <begin position="837"/>
        <end position="855"/>
    </location>
</feature>
<evidence type="ECO:0000313" key="6">
    <source>
        <dbReference type="Proteomes" id="UP000813385"/>
    </source>
</evidence>
<feature type="compositionally biased region" description="Acidic residues" evidence="3">
    <location>
        <begin position="125"/>
        <end position="141"/>
    </location>
</feature>
<sequence length="1049" mass="115394">MARPHIIRADTIDLQDTDAPSAKDHSRNTQTNSTLAPHQAETLREVAQDTADENARSPRLSWATTAVDDSDPQQQADAISAGVNERLKGSANGSGKPGASANANTMQREDNLAVAQNGGHSIRDDDSDTGGDTDESMDDDMMDKISSSPSIEDGGCAPPPLLSRDWPRRLDSLPPLGGRASPMSSPNPAEHGSSSPYLEPAEHLPIDSAVPITFPSHQQRHHLRGDPLPDPDYRPETDPDETLDELYDELDRYLEGGRDKKWQAHEAKFQVDAAAKHGPSAVRLLDVVKTPRQSHVESERRTAGTEDQEDAYADWTTEYFEDGLTIPYDGNPSDDDDFYEDDDCASPIDPAYIDSGWCAQCLRDTEDIDFDFVYALHTFVATVEGQANATKGDTMVLLDDSNSYWWLVRVVKDNSIGYLPAEHIETPTERLARLNKHRNIDLSASMLQDQAGEKSKSTFRLRGKKKKNVVFAEPTYVDYSDFDDYSSEEDEAAELFGQGATQDKTKAKVDKDPKAAADPAQKAAVNDAMSDETAKVEPLKPRSKQEITVVTEAAGGVETPEEAEVRRSSEQFFESRLEAPSRSRNGTVRNTDSFFKDETVETKKITLTPNLLRDDNQPRPSNESAKDAKRPSLDKMDKMERELQPDKKDDKKKKDKKPSAIRSFFSRKDKKKAAEDDDDSLGKRSMDTSNDGEEDEVLDKSQPQRQPSKLQKAQPRAEPSPTRKAGSTPQKSSTRELAEYIASEGRTNDVSNVPPSTMRLVQEKEALETSRDRSPETLRSASQQKEERTGGLAKIKQLSRSGSDKSAKPDKPQKVTKAKSRVELDDFDTSDEDGTTIAEPIKQQQPPQQAPTQETKTLEPKALRPQLPGAYPDSYLTTGSNQSDKTVTPADVRTPAAERLSESPVQVSPVTSTNPPALVGDTSSQEEEEEEDVDDNSASPSPELVEVADAQRHRAQESSAAGSTSTGASGASSTWNDAKLRAFFDSSDDIRDMLVVVYDKTDVAPAGPDHPVAGPLFREQNAKLAEITTQLDNMLGDWLARKQRLRGAV</sequence>
<feature type="domain" description="SH3" evidence="4">
    <location>
        <begin position="368"/>
        <end position="429"/>
    </location>
</feature>
<dbReference type="Gene3D" id="2.30.30.40">
    <property type="entry name" value="SH3 Domains"/>
    <property type="match status" value="1"/>
</dbReference>
<dbReference type="InterPro" id="IPR001452">
    <property type="entry name" value="SH3_domain"/>
</dbReference>
<dbReference type="InterPro" id="IPR036028">
    <property type="entry name" value="SH3-like_dom_sf"/>
</dbReference>
<organism evidence="5 6">
    <name type="scientific">Plectosphaerella cucumerina</name>
    <dbReference type="NCBI Taxonomy" id="40658"/>
    <lineage>
        <taxon>Eukaryota</taxon>
        <taxon>Fungi</taxon>
        <taxon>Dikarya</taxon>
        <taxon>Ascomycota</taxon>
        <taxon>Pezizomycotina</taxon>
        <taxon>Sordariomycetes</taxon>
        <taxon>Hypocreomycetidae</taxon>
        <taxon>Glomerellales</taxon>
        <taxon>Plectosphaerellaceae</taxon>
        <taxon>Plectosphaerella</taxon>
    </lineage>
</organism>
<comment type="caution">
    <text evidence="5">The sequence shown here is derived from an EMBL/GenBank/DDBJ whole genome shotgun (WGS) entry which is preliminary data.</text>
</comment>
<dbReference type="FunFam" id="2.30.30.40:FF:000035">
    <property type="entry name" value="SH3 domain containing protein"/>
    <property type="match status" value="1"/>
</dbReference>
<dbReference type="Proteomes" id="UP000813385">
    <property type="component" value="Unassembled WGS sequence"/>
</dbReference>
<name>A0A8K0X2P4_9PEZI</name>
<feature type="compositionally biased region" description="Basic and acidic residues" evidence="3">
    <location>
        <begin position="224"/>
        <end position="237"/>
    </location>
</feature>
<dbReference type="PROSITE" id="PS50002">
    <property type="entry name" value="SH3"/>
    <property type="match status" value="1"/>
</dbReference>
<feature type="compositionally biased region" description="Polar residues" evidence="3">
    <location>
        <begin position="182"/>
        <end position="196"/>
    </location>
</feature>
<dbReference type="SUPFAM" id="SSF50044">
    <property type="entry name" value="SH3-domain"/>
    <property type="match status" value="1"/>
</dbReference>
<feature type="compositionally biased region" description="Basic and acidic residues" evidence="3">
    <location>
        <begin position="761"/>
        <end position="776"/>
    </location>
</feature>
<dbReference type="Pfam" id="PF00018">
    <property type="entry name" value="SH3_1"/>
    <property type="match status" value="1"/>
</dbReference>
<feature type="compositionally biased region" description="Polar residues" evidence="3">
    <location>
        <begin position="875"/>
        <end position="886"/>
    </location>
</feature>